<sequence length="302" mass="33381">MLLPSLISLRHLPTHIPTPEDIFDCTLGTLFTDDLQTQHGTDTDTTIVYASSRYGALEFLTADPNNEEQRRKFAHYLWNAGVLLGELVGGRPESECAEREENLGEGGWWVSEEEGECWSVEGERVLELGAGVGIGGVVSALAGAKEVAITDYPAPPILSAIKTNVSKNLPEAVRSRITVEGHLWGSTETPFEMEHAHSYTRILAADCLWMPGEHENLAKSMLHFLSEGPSARVLCIAGFHTGRAKVATFFEEVVPQQRLAVEDIFEMKADGSRRAWAKERDGGREDVGERKKWLVVARLKRA</sequence>
<dbReference type="InterPro" id="IPR029063">
    <property type="entry name" value="SAM-dependent_MTases_sf"/>
</dbReference>
<accession>A0A7U2IAC0</accession>
<proteinExistence type="predicted"/>
<evidence type="ECO:0000313" key="2">
    <source>
        <dbReference type="Proteomes" id="UP000663193"/>
    </source>
</evidence>
<dbReference type="EMBL" id="CP069042">
    <property type="protein sequence ID" value="QRD06171.1"/>
    <property type="molecule type" value="Genomic_DNA"/>
</dbReference>
<dbReference type="Proteomes" id="UP000663193">
    <property type="component" value="Chromosome 20"/>
</dbReference>
<keyword evidence="2" id="KW-1185">Reference proteome</keyword>
<dbReference type="PANTHER" id="PTHR14614">
    <property type="entry name" value="HEPATOCELLULAR CARCINOMA-ASSOCIATED ANTIGEN"/>
    <property type="match status" value="1"/>
</dbReference>
<dbReference type="Pfam" id="PF10294">
    <property type="entry name" value="Methyltransf_16"/>
    <property type="match status" value="1"/>
</dbReference>
<dbReference type="PANTHER" id="PTHR14614:SF104">
    <property type="entry name" value="N-METHYLTRANSFERASE, PUTATIVE (AFU_ORTHOLOGUE AFUA_1G17750)-RELATED"/>
    <property type="match status" value="1"/>
</dbReference>
<dbReference type="VEuPathDB" id="FungiDB:JI435_147350"/>
<dbReference type="AlphaFoldDB" id="A0A7U2IAC0"/>
<dbReference type="Gene3D" id="3.40.50.150">
    <property type="entry name" value="Vaccinia Virus protein VP39"/>
    <property type="match status" value="1"/>
</dbReference>
<evidence type="ECO:0000313" key="1">
    <source>
        <dbReference type="EMBL" id="QRD06171.1"/>
    </source>
</evidence>
<gene>
    <name evidence="1" type="ORF">JI435_147350</name>
</gene>
<dbReference type="OrthoDB" id="407325at2759"/>
<organism evidence="1 2">
    <name type="scientific">Phaeosphaeria nodorum (strain SN15 / ATCC MYA-4574 / FGSC 10173)</name>
    <name type="common">Glume blotch fungus</name>
    <name type="synonym">Parastagonospora nodorum</name>
    <dbReference type="NCBI Taxonomy" id="321614"/>
    <lineage>
        <taxon>Eukaryota</taxon>
        <taxon>Fungi</taxon>
        <taxon>Dikarya</taxon>
        <taxon>Ascomycota</taxon>
        <taxon>Pezizomycotina</taxon>
        <taxon>Dothideomycetes</taxon>
        <taxon>Pleosporomycetidae</taxon>
        <taxon>Pleosporales</taxon>
        <taxon>Pleosporineae</taxon>
        <taxon>Phaeosphaeriaceae</taxon>
        <taxon>Parastagonospora</taxon>
    </lineage>
</organism>
<protein>
    <recommendedName>
        <fullName evidence="3">Nicotinamide N-methyltransferase</fullName>
    </recommendedName>
</protein>
<reference evidence="2" key="1">
    <citation type="journal article" date="2021" name="BMC Genomics">
        <title>Chromosome-level genome assembly and manually-curated proteome of model necrotroph Parastagonospora nodorum Sn15 reveals a genome-wide trove of candidate effector homologs, and redundancy of virulence-related functions within an accessory chromosome.</title>
        <authorList>
            <person name="Bertazzoni S."/>
            <person name="Jones D.A.B."/>
            <person name="Phan H.T."/>
            <person name="Tan K.-C."/>
            <person name="Hane J.K."/>
        </authorList>
    </citation>
    <scope>NUCLEOTIDE SEQUENCE [LARGE SCALE GENOMIC DNA]</scope>
    <source>
        <strain evidence="2">SN15 / ATCC MYA-4574 / FGSC 10173)</strain>
    </source>
</reference>
<dbReference type="SUPFAM" id="SSF53335">
    <property type="entry name" value="S-adenosyl-L-methionine-dependent methyltransferases"/>
    <property type="match status" value="1"/>
</dbReference>
<name>A0A7U2IAC0_PHANO</name>
<dbReference type="InterPro" id="IPR019410">
    <property type="entry name" value="Methyltransf_16"/>
</dbReference>
<dbReference type="GO" id="GO:0008757">
    <property type="term" value="F:S-adenosylmethionine-dependent methyltransferase activity"/>
    <property type="evidence" value="ECO:0007669"/>
    <property type="project" value="UniProtKB-ARBA"/>
</dbReference>
<evidence type="ECO:0008006" key="3">
    <source>
        <dbReference type="Google" id="ProtNLM"/>
    </source>
</evidence>